<proteinExistence type="predicted"/>
<reference evidence="1" key="1">
    <citation type="submission" date="2018-06" db="EMBL/GenBank/DDBJ databases">
        <authorList>
            <person name="Zhirakovskaya E."/>
        </authorList>
    </citation>
    <scope>NUCLEOTIDE SEQUENCE</scope>
</reference>
<organism evidence="1">
    <name type="scientific">hydrothermal vent metagenome</name>
    <dbReference type="NCBI Taxonomy" id="652676"/>
    <lineage>
        <taxon>unclassified sequences</taxon>
        <taxon>metagenomes</taxon>
        <taxon>ecological metagenomes</taxon>
    </lineage>
</organism>
<keyword evidence="1" id="KW-0449">Lipoprotein</keyword>
<gene>
    <name evidence="1" type="ORF">MNBD_GAMMA24-1389</name>
</gene>
<name>A0A3B1BNM1_9ZZZZ</name>
<dbReference type="EMBL" id="UOFZ01000025">
    <property type="protein sequence ID" value="VAX12220.1"/>
    <property type="molecule type" value="Genomic_DNA"/>
</dbReference>
<accession>A0A3B1BNM1</accession>
<dbReference type="Gene3D" id="3.40.50.10610">
    <property type="entry name" value="ABC-type transport auxiliary lipoprotein component"/>
    <property type="match status" value="1"/>
</dbReference>
<evidence type="ECO:0000313" key="1">
    <source>
        <dbReference type="EMBL" id="VAX12220.1"/>
    </source>
</evidence>
<protein>
    <submittedName>
        <fullName evidence="1">Pellicle/biofilm biosynthesis outer membrane lipoprotein PelC</fullName>
    </submittedName>
</protein>
<sequence length="202" mass="22336">MQTRIKTAWKIIGLGLIFLLNACSVEQIYHGKALDNQASWVLLPVVNRSQTPQAGERVEAILVSLLRSRGVTHISHYPGTPQSQVLIMLDEQARYNAALKWALTQGFRYAITGTVEEWRYKAGLDGEPAVGITLRVIDLQNNKKFASRTSTTSEAKYKTQPVLWSATGARTGWGREGIATATHTLLNDLLDGIVFVEQGKQS</sequence>
<dbReference type="AlphaFoldDB" id="A0A3B1BNM1"/>